<dbReference type="Proteomes" id="UP001250932">
    <property type="component" value="Unassembled WGS sequence"/>
</dbReference>
<accession>A0ABU3KCU0</accession>
<comment type="caution">
    <text evidence="1">The sequence shown here is derived from an EMBL/GenBank/DDBJ whole genome shotgun (WGS) entry which is preliminary data.</text>
</comment>
<proteinExistence type="predicted"/>
<keyword evidence="2" id="KW-1185">Reference proteome</keyword>
<sequence>MNAVFYPFHLCQESTLHHLLQLYESLHFRDFMALQLTPLVGTTAFPDRMGDYYPELLRTGRIIQGHQVSGPMNGEMIKGIDRDLADTQWRSIFHEALVHDYRFQRGLFDKSKLRSTTQEASEIKSLLSTLAETEWINYGFQVDTIKTLSRSAHSPQDGPTFEYGWALLKTSASLLYTIQLCHTLDSVAVTDSRAHHQLLTQTCRRDSVYLRNVYLDPKDGKEHIASLGDMSPKDSGRAG</sequence>
<reference evidence="1 2" key="1">
    <citation type="journal article" date="2023" name="ISME J.">
        <title>Cultivation and genomic characterization of novel and ubiquitous marine nitrite-oxidizing bacteria from the Nitrospirales.</title>
        <authorList>
            <person name="Mueller A.J."/>
            <person name="Daebeler A."/>
            <person name="Herbold C.W."/>
            <person name="Kirkegaard R.H."/>
            <person name="Daims H."/>
        </authorList>
    </citation>
    <scope>NUCLEOTIDE SEQUENCE [LARGE SCALE GENOMIC DNA]</scope>
    <source>
        <strain evidence="1 2">EB</strain>
    </source>
</reference>
<gene>
    <name evidence="1" type="ORF">PPG34_17365</name>
</gene>
<dbReference type="RefSeq" id="WP_313834709.1">
    <property type="nucleotide sequence ID" value="NZ_JAQOUE010000002.1"/>
</dbReference>
<name>A0ABU3KCU0_9BACT</name>
<evidence type="ECO:0000313" key="1">
    <source>
        <dbReference type="EMBL" id="MDT7044123.1"/>
    </source>
</evidence>
<organism evidence="1 2">
    <name type="scientific">Candidatus Nitronereus thalassa</name>
    <dbReference type="NCBI Taxonomy" id="3020898"/>
    <lineage>
        <taxon>Bacteria</taxon>
        <taxon>Pseudomonadati</taxon>
        <taxon>Nitrospirota</taxon>
        <taxon>Nitrospiria</taxon>
        <taxon>Nitrospirales</taxon>
        <taxon>Nitrospiraceae</taxon>
        <taxon>Candidatus Nitronereus</taxon>
    </lineage>
</organism>
<dbReference type="EMBL" id="JAQOUE010000002">
    <property type="protein sequence ID" value="MDT7044123.1"/>
    <property type="molecule type" value="Genomic_DNA"/>
</dbReference>
<evidence type="ECO:0000313" key="2">
    <source>
        <dbReference type="Proteomes" id="UP001250932"/>
    </source>
</evidence>
<protein>
    <submittedName>
        <fullName evidence="1">Uncharacterized protein</fullName>
    </submittedName>
</protein>